<dbReference type="InterPro" id="IPR016187">
    <property type="entry name" value="CTDL_fold"/>
</dbReference>
<dbReference type="Gene3D" id="3.90.1580.10">
    <property type="entry name" value="paralog of FGE (formylglycine-generating enzyme)"/>
    <property type="match status" value="1"/>
</dbReference>
<name>A0A2M7Q6Y4_9BACT</name>
<gene>
    <name evidence="1" type="ORF">COY98_00440</name>
</gene>
<dbReference type="SUPFAM" id="SSF56436">
    <property type="entry name" value="C-type lectin-like"/>
    <property type="match status" value="1"/>
</dbReference>
<sequence length="541" mass="56516">YNGANTLVATSTLFLSNDGNVGIGTTAPVAKLHVAGDGAIMRLSSNDFIVGQIESRGTGVNYDKGLLRLFDTGTAKIYLDTAGDSYFNGGNVGIGTTAPVHKLDVVGNLRFGLGQGGGNARGYLGGTWTNTEGYNFATLGSTYFNGTNWITNESTSFGSNYVSVMASDTTGIKFYTQNSTGNTTRTDTTTTFNTYERMRIDMAGNVGIGTAGPLRRLSVLDTSANPQFRVSYDATNYAELTINALGDLAISTTGGDIGYYNENLRVCAGGACPADPPGLAGQGNVLAEGAVFADAFNPATCPAGMISVPASPADGKQGFCVDKYEAKSVGGVATSQASGSPWVSIAQYDARAACIVAGKHLITEPEWLAIAHNIENVGWNWNGGVAGTNQMSDGHSDNVPASSLAADITGNADDDPCVGTGQTCSLTTWDSQRRTYKFSNGEYIWDFGGNIWEWTDEVNRDEYPVLNSLTAGWQACATTGDGICGNMKTTNDNWYRGAVTTARGFVRGGGWGGGALSGAFTLDLSDAPANVSAIVGFRCAR</sequence>
<dbReference type="EMBL" id="PFKX01000011">
    <property type="protein sequence ID" value="PIY58734.1"/>
    <property type="molecule type" value="Genomic_DNA"/>
</dbReference>
<comment type="caution">
    <text evidence="1">The sequence shown here is derived from an EMBL/GenBank/DDBJ whole genome shotgun (WGS) entry which is preliminary data.</text>
</comment>
<evidence type="ECO:0000313" key="2">
    <source>
        <dbReference type="Proteomes" id="UP000230732"/>
    </source>
</evidence>
<proteinExistence type="predicted"/>
<dbReference type="AlphaFoldDB" id="A0A2M7Q6Y4"/>
<dbReference type="InterPro" id="IPR042095">
    <property type="entry name" value="SUMF_sf"/>
</dbReference>
<reference evidence="2" key="1">
    <citation type="submission" date="2017-09" db="EMBL/GenBank/DDBJ databases">
        <title>Depth-based differentiation of microbial function through sediment-hosted aquifers and enrichment of novel symbionts in the deep terrestrial subsurface.</title>
        <authorList>
            <person name="Probst A.J."/>
            <person name="Ladd B."/>
            <person name="Jarett J.K."/>
            <person name="Geller-Mcgrath D.E."/>
            <person name="Sieber C.M.K."/>
            <person name="Emerson J.B."/>
            <person name="Anantharaman K."/>
            <person name="Thomas B.C."/>
            <person name="Malmstrom R."/>
            <person name="Stieglmeier M."/>
            <person name="Klingl A."/>
            <person name="Woyke T."/>
            <person name="Ryan C.M."/>
            <person name="Banfield J.F."/>
        </authorList>
    </citation>
    <scope>NUCLEOTIDE SEQUENCE [LARGE SCALE GENOMIC DNA]</scope>
</reference>
<protein>
    <recommendedName>
        <fullName evidence="3">Sulfatase-modifying factor enzyme domain-containing protein</fullName>
    </recommendedName>
</protein>
<evidence type="ECO:0000313" key="1">
    <source>
        <dbReference type="EMBL" id="PIY58734.1"/>
    </source>
</evidence>
<organism evidence="1 2">
    <name type="scientific">Candidatus Yonathbacteria bacterium CG_4_10_14_0_8_um_filter_43_17</name>
    <dbReference type="NCBI Taxonomy" id="1975099"/>
    <lineage>
        <taxon>Bacteria</taxon>
        <taxon>Candidatus Yonathiibacteriota</taxon>
    </lineage>
</organism>
<evidence type="ECO:0008006" key="3">
    <source>
        <dbReference type="Google" id="ProtNLM"/>
    </source>
</evidence>
<accession>A0A2M7Q6Y4</accession>
<dbReference type="Proteomes" id="UP000230732">
    <property type="component" value="Unassembled WGS sequence"/>
</dbReference>
<feature type="non-terminal residue" evidence="1">
    <location>
        <position position="1"/>
    </location>
</feature>